<dbReference type="AlphaFoldDB" id="A0A1I8HFG1"/>
<dbReference type="WBParaSite" id="maker-uti_cns_0001877-snap-gene-0.6-mRNA-1">
    <property type="protein sequence ID" value="maker-uti_cns_0001877-snap-gene-0.6-mRNA-1"/>
    <property type="gene ID" value="maker-uti_cns_0001877-snap-gene-0.6"/>
</dbReference>
<feature type="compositionally biased region" description="Polar residues" evidence="1">
    <location>
        <begin position="464"/>
        <end position="478"/>
    </location>
</feature>
<feature type="compositionally biased region" description="Low complexity" evidence="1">
    <location>
        <begin position="198"/>
        <end position="208"/>
    </location>
</feature>
<feature type="region of interest" description="Disordered" evidence="1">
    <location>
        <begin position="394"/>
        <end position="415"/>
    </location>
</feature>
<sequence length="563" mass="60911">YAQRYCRAQHNRKFKRSGQEGVAGSETPRPALASESKSKSQMSSSQASSTVERKKILRARVKVWGRLTLRPEEVFNVDKAEQVIHRALDGKHNVQTSVKLYNEGLRIGDKGVLATLAAEFIPYISVSAFISLRETPTLLALCNKLGNKSNVTVLQFKDVAALEAVCNVIDRQRHLMAKGSGAATPSHPASSLSRSEAPVQQQRQQPKLQQPPPAVIVTEVKDEALEESTATEASPSTSAKITATTTTSKSVTQPEDVSVVVASSSGNSGDGGRVELFEKRPFATDITQPPSSAAVTAVVHSPLAPSNSETKIVTVEDEEDFRTSIVFGEEVRSLEGPANETVVTESSERQQRMEALLQQRSNGHAVSETTSKRSSNGPIETVILNYDEVDTEGTHAVFDTPDGPPIQLNESADNVRLRRPQSLLVTASSSSNSGSAKQTSASRCVVTSFSSGRSDSPSDGQSVHLRSSPNADRSFRTSTVIYRDSLDSPNERPRVTYMSGGQQQRVVYAGAPSPQQQQQQLVRLVPVGSARRKVVQTRHQPQLYTIQPVAASGRENGVYPNAK</sequence>
<dbReference type="Proteomes" id="UP000095280">
    <property type="component" value="Unplaced"/>
</dbReference>
<evidence type="ECO:0000256" key="1">
    <source>
        <dbReference type="SAM" id="MobiDB-lite"/>
    </source>
</evidence>
<feature type="compositionally biased region" description="Low complexity" evidence="1">
    <location>
        <begin position="448"/>
        <end position="462"/>
    </location>
</feature>
<evidence type="ECO:0000313" key="5">
    <source>
        <dbReference type="WBParaSite" id="maker-uti_cns_0005933-snap-gene-0.7-mRNA-1"/>
    </source>
</evidence>
<feature type="region of interest" description="Disordered" evidence="1">
    <location>
        <begin position="177"/>
        <end position="253"/>
    </location>
</feature>
<dbReference type="WBParaSite" id="maker-uti_cns_0005933-snap-gene-0.7-mRNA-1">
    <property type="protein sequence ID" value="maker-uti_cns_0005933-snap-gene-0.7-mRNA-1"/>
    <property type="gene ID" value="maker-uti_cns_0005933-snap-gene-0.7"/>
</dbReference>
<keyword evidence="3" id="KW-1185">Reference proteome</keyword>
<evidence type="ECO:0000259" key="2">
    <source>
        <dbReference type="Pfam" id="PF25356"/>
    </source>
</evidence>
<evidence type="ECO:0000313" key="3">
    <source>
        <dbReference type="Proteomes" id="UP000095280"/>
    </source>
</evidence>
<organism evidence="3 5">
    <name type="scientific">Macrostomum lignano</name>
    <dbReference type="NCBI Taxonomy" id="282301"/>
    <lineage>
        <taxon>Eukaryota</taxon>
        <taxon>Metazoa</taxon>
        <taxon>Spiralia</taxon>
        <taxon>Lophotrochozoa</taxon>
        <taxon>Platyhelminthes</taxon>
        <taxon>Rhabditophora</taxon>
        <taxon>Macrostomorpha</taxon>
        <taxon>Macrostomida</taxon>
        <taxon>Macrostomidae</taxon>
        <taxon>Macrostomum</taxon>
    </lineage>
</organism>
<feature type="region of interest" description="Disordered" evidence="1">
    <location>
        <begin position="1"/>
        <end position="51"/>
    </location>
</feature>
<feature type="region of interest" description="Disordered" evidence="1">
    <location>
        <begin position="359"/>
        <end position="379"/>
    </location>
</feature>
<proteinExistence type="predicted"/>
<feature type="domain" description="Trematode PH-like" evidence="2">
    <location>
        <begin position="56"/>
        <end position="173"/>
    </location>
</feature>
<protein>
    <submittedName>
        <fullName evidence="4 5">Serine-rich adhesin for platelets</fullName>
    </submittedName>
</protein>
<accession>A0A1I8HFG1</accession>
<name>A0A1I8HFG1_9PLAT</name>
<feature type="compositionally biased region" description="Low complexity" evidence="1">
    <location>
        <begin position="227"/>
        <end position="253"/>
    </location>
</feature>
<dbReference type="Pfam" id="PF25356">
    <property type="entry name" value="PH_trem"/>
    <property type="match status" value="1"/>
</dbReference>
<feature type="compositionally biased region" description="Low complexity" evidence="1">
    <location>
        <begin position="33"/>
        <end position="49"/>
    </location>
</feature>
<feature type="region of interest" description="Disordered" evidence="1">
    <location>
        <begin position="448"/>
        <end position="478"/>
    </location>
</feature>
<feature type="compositionally biased region" description="Polar residues" evidence="1">
    <location>
        <begin position="359"/>
        <end position="378"/>
    </location>
</feature>
<feature type="compositionally biased region" description="Basic residues" evidence="1">
    <location>
        <begin position="7"/>
        <end position="16"/>
    </location>
</feature>
<reference evidence="4 5" key="1">
    <citation type="submission" date="2016-11" db="UniProtKB">
        <authorList>
            <consortium name="WormBaseParasite"/>
        </authorList>
    </citation>
    <scope>IDENTIFICATION</scope>
</reference>
<dbReference type="InterPro" id="IPR057376">
    <property type="entry name" value="PH_trem"/>
</dbReference>
<evidence type="ECO:0000313" key="4">
    <source>
        <dbReference type="WBParaSite" id="maker-uti_cns_0001877-snap-gene-0.6-mRNA-1"/>
    </source>
</evidence>